<dbReference type="OrthoDB" id="9980348at2"/>
<gene>
    <name evidence="2" type="ORF">CHM34_03570</name>
</gene>
<feature type="compositionally biased region" description="Basic and acidic residues" evidence="1">
    <location>
        <begin position="46"/>
        <end position="64"/>
    </location>
</feature>
<dbReference type="Proteomes" id="UP000215459">
    <property type="component" value="Unassembled WGS sequence"/>
</dbReference>
<accession>A0A235BBD3</accession>
<reference evidence="2 3" key="1">
    <citation type="submission" date="2017-07" db="EMBL/GenBank/DDBJ databases">
        <title>The genome sequence of Paludifilum halophilum highlights mechanisms for microbial adaptation to high salt environemnts.</title>
        <authorList>
            <person name="Belbahri L."/>
        </authorList>
    </citation>
    <scope>NUCLEOTIDE SEQUENCE [LARGE SCALE GENOMIC DNA]</scope>
    <source>
        <strain evidence="2 3">DSM 102817</strain>
    </source>
</reference>
<sequence length="64" mass="7467">MKPKDKRVHPRMEPENLINFPGEENPATRVTGSIQEVWGPSPEEQDAVHQEKRSLEDLGYRRQQ</sequence>
<organism evidence="2 3">
    <name type="scientific">Paludifilum halophilum</name>
    <dbReference type="NCBI Taxonomy" id="1642702"/>
    <lineage>
        <taxon>Bacteria</taxon>
        <taxon>Bacillati</taxon>
        <taxon>Bacillota</taxon>
        <taxon>Bacilli</taxon>
        <taxon>Bacillales</taxon>
        <taxon>Thermoactinomycetaceae</taxon>
        <taxon>Paludifilum</taxon>
    </lineage>
</organism>
<dbReference type="EMBL" id="NOWF01000002">
    <property type="protein sequence ID" value="OYD08875.1"/>
    <property type="molecule type" value="Genomic_DNA"/>
</dbReference>
<dbReference type="RefSeq" id="WP_094263223.1">
    <property type="nucleotide sequence ID" value="NZ_NOWF01000002.1"/>
</dbReference>
<protein>
    <submittedName>
        <fullName evidence="2">Uncharacterized protein</fullName>
    </submittedName>
</protein>
<comment type="caution">
    <text evidence="2">The sequence shown here is derived from an EMBL/GenBank/DDBJ whole genome shotgun (WGS) entry which is preliminary data.</text>
</comment>
<evidence type="ECO:0000313" key="3">
    <source>
        <dbReference type="Proteomes" id="UP000215459"/>
    </source>
</evidence>
<keyword evidence="3" id="KW-1185">Reference proteome</keyword>
<proteinExistence type="predicted"/>
<feature type="region of interest" description="Disordered" evidence="1">
    <location>
        <begin position="1"/>
        <end position="64"/>
    </location>
</feature>
<evidence type="ECO:0000313" key="2">
    <source>
        <dbReference type="EMBL" id="OYD08875.1"/>
    </source>
</evidence>
<dbReference type="AlphaFoldDB" id="A0A235BBD3"/>
<name>A0A235BBD3_9BACL</name>
<evidence type="ECO:0000256" key="1">
    <source>
        <dbReference type="SAM" id="MobiDB-lite"/>
    </source>
</evidence>